<sequence>MDNSRALEGIGGPVQLDTTDFGGIDPALEDCCRRDAEDTRRKDALTTTLRRHDRVALAERRRRIGRHLLPDLSFGAGCRCCYDPNGDGGEYPALVDARSSNFVTNSLTEKTDLERENQAHHQPEESDKNDSDDDSEFDYLLDEDLPGSGEGGEANKGDSLLQQLEDDRRAELELAMLHRESAMQHGYGVHRQFAPARVFRAADLMVSQGRGAAAPAVVLHLYETNSMLSASLDLFLEELAMDFGGTKFMRADGRSTIILESDVADKVFPKKVRPSDDLPALVAIRDGVVVAFCPSLNGLADRSSQRIEPRAVQEWLDRAGVLRTELPRIDDLCRIRPEEDALYESMLALSAVGQQIPFQGKNELQGDDDVNIYNCGVPGCNKAFSHEHVGIKTNQQDGLVVSEEQAIGN</sequence>
<feature type="compositionally biased region" description="Acidic residues" evidence="1">
    <location>
        <begin position="130"/>
        <end position="145"/>
    </location>
</feature>
<dbReference type="Gene3D" id="3.40.30.10">
    <property type="entry name" value="Glutaredoxin"/>
    <property type="match status" value="1"/>
</dbReference>
<feature type="compositionally biased region" description="Basic and acidic residues" evidence="1">
    <location>
        <begin position="109"/>
        <end position="129"/>
    </location>
</feature>
<protein>
    <submittedName>
        <fullName evidence="2">Uncharacterized protein</fullName>
    </submittedName>
</protein>
<accession>A0A7S2UEH1</accession>
<proteinExistence type="predicted"/>
<reference evidence="2" key="1">
    <citation type="submission" date="2021-01" db="EMBL/GenBank/DDBJ databases">
        <authorList>
            <person name="Corre E."/>
            <person name="Pelletier E."/>
            <person name="Niang G."/>
            <person name="Scheremetjew M."/>
            <person name="Finn R."/>
            <person name="Kale V."/>
            <person name="Holt S."/>
            <person name="Cochrane G."/>
            <person name="Meng A."/>
            <person name="Brown T."/>
            <person name="Cohen L."/>
        </authorList>
    </citation>
    <scope>NUCLEOTIDE SEQUENCE</scope>
    <source>
        <strain evidence="2">CCMP2084</strain>
    </source>
</reference>
<organism evidence="2">
    <name type="scientific">Attheya septentrionalis</name>
    <dbReference type="NCBI Taxonomy" id="420275"/>
    <lineage>
        <taxon>Eukaryota</taxon>
        <taxon>Sar</taxon>
        <taxon>Stramenopiles</taxon>
        <taxon>Ochrophyta</taxon>
        <taxon>Bacillariophyta</taxon>
        <taxon>Coscinodiscophyceae</taxon>
        <taxon>Chaetocerotophycidae</taxon>
        <taxon>Chaetocerotales</taxon>
        <taxon>Attheyaceae</taxon>
        <taxon>Attheya</taxon>
    </lineage>
</organism>
<evidence type="ECO:0000256" key="1">
    <source>
        <dbReference type="SAM" id="MobiDB-lite"/>
    </source>
</evidence>
<dbReference type="EMBL" id="HBHQ01012920">
    <property type="protein sequence ID" value="CAD9816789.1"/>
    <property type="molecule type" value="Transcribed_RNA"/>
</dbReference>
<feature type="region of interest" description="Disordered" evidence="1">
    <location>
        <begin position="109"/>
        <end position="159"/>
    </location>
</feature>
<name>A0A7S2UEH1_9STRA</name>
<gene>
    <name evidence="2" type="ORF">ASEP1449_LOCUS8621</name>
</gene>
<evidence type="ECO:0000313" key="2">
    <source>
        <dbReference type="EMBL" id="CAD9816789.1"/>
    </source>
</evidence>
<dbReference type="AlphaFoldDB" id="A0A7S2UEH1"/>